<name>A0A2R3UAB9_9VIRU</name>
<accession>A0A2R3UAB9</accession>
<proteinExistence type="predicted"/>
<dbReference type="InterPro" id="IPR046781">
    <property type="entry name" value="Phage_ORF5"/>
</dbReference>
<reference evidence="1" key="1">
    <citation type="submission" date="2018-03" db="EMBL/GenBank/DDBJ databases">
        <title>Twenty-four Novel Viral Genomes identified from the Dushanzi Mud Volcanic Sediment in Xinjiang, China.</title>
        <authorList>
            <person name="Han L."/>
        </authorList>
    </citation>
    <scope>NUCLEOTIDE SEQUENCE</scope>
</reference>
<dbReference type="EMBL" id="MH029518">
    <property type="protein sequence ID" value="AVQ10195.1"/>
    <property type="molecule type" value="Genomic_DNA"/>
</dbReference>
<sequence length="99" mass="10718">MKMPAFSVRDDAVGAFLPPFFVRSKGEAIRSFTDAVADPGHQFARHKPHYILYAIGFFDDAGGVFIPTEPLRVISALEAVAPDDAPVLEPAPIRLPNIG</sequence>
<evidence type="ECO:0000313" key="1">
    <source>
        <dbReference type="EMBL" id="AVQ10195.1"/>
    </source>
</evidence>
<dbReference type="Pfam" id="PF20577">
    <property type="entry name" value="Phage_ORF5"/>
    <property type="match status" value="1"/>
</dbReference>
<protein>
    <submittedName>
        <fullName evidence="1">DNA binding protein VP5</fullName>
    </submittedName>
</protein>
<organism evidence="1">
    <name type="scientific">Gokushovirinae environmental samples</name>
    <dbReference type="NCBI Taxonomy" id="1478972"/>
    <lineage>
        <taxon>Viruses</taxon>
        <taxon>Monodnaviria</taxon>
        <taxon>Sangervirae</taxon>
        <taxon>Phixviricota</taxon>
        <taxon>Malgrandaviricetes</taxon>
        <taxon>Petitvirales</taxon>
        <taxon>Microviridae</taxon>
        <taxon>environmental samples</taxon>
    </lineage>
</organism>